<name>A0A4Z1FHP8_9HELO</name>
<gene>
    <name evidence="2" type="ORF">BPAE_0145g00090</name>
</gene>
<keyword evidence="3" id="KW-1185">Reference proteome</keyword>
<dbReference type="AlphaFoldDB" id="A0A4Z1FHP8"/>
<feature type="compositionally biased region" description="Polar residues" evidence="1">
    <location>
        <begin position="38"/>
        <end position="49"/>
    </location>
</feature>
<accession>A0A4Z1FHP8</accession>
<feature type="region of interest" description="Disordered" evidence="1">
    <location>
        <begin position="1"/>
        <end position="69"/>
    </location>
</feature>
<evidence type="ECO:0000256" key="1">
    <source>
        <dbReference type="SAM" id="MobiDB-lite"/>
    </source>
</evidence>
<proteinExistence type="predicted"/>
<sequence>MSSNASKGSKVGKSAEGQRRSNSREPPKPRKGDKPTAAPSTSNNHTNRSQRPRKDLELAEKSEKRPAADDIDLNTSIEVLRDRDIHIGERRIADINLMIAIEKAFYKYKLATLEAAKKSAEKMTAHDFDRWTNPPRVDEFAELKKAAQNFKIEDVKENSDIKEARGHVQKITAKVLSFDGKNNVIQHSENYKAKKALLAKPKKDSAAVQRRNLVGF</sequence>
<evidence type="ECO:0000313" key="2">
    <source>
        <dbReference type="EMBL" id="TGO23060.1"/>
    </source>
</evidence>
<dbReference type="Proteomes" id="UP000297910">
    <property type="component" value="Unassembled WGS sequence"/>
</dbReference>
<organism evidence="2 3">
    <name type="scientific">Botrytis paeoniae</name>
    <dbReference type="NCBI Taxonomy" id="278948"/>
    <lineage>
        <taxon>Eukaryota</taxon>
        <taxon>Fungi</taxon>
        <taxon>Dikarya</taxon>
        <taxon>Ascomycota</taxon>
        <taxon>Pezizomycotina</taxon>
        <taxon>Leotiomycetes</taxon>
        <taxon>Helotiales</taxon>
        <taxon>Sclerotiniaceae</taxon>
        <taxon>Botrytis</taxon>
    </lineage>
</organism>
<reference evidence="2 3" key="1">
    <citation type="submission" date="2017-12" db="EMBL/GenBank/DDBJ databases">
        <title>Comparative genomics of Botrytis spp.</title>
        <authorList>
            <person name="Valero-Jimenez C.A."/>
            <person name="Tapia P."/>
            <person name="Veloso J."/>
            <person name="Silva-Moreno E."/>
            <person name="Staats M."/>
            <person name="Valdes J.H."/>
            <person name="Van Kan J.A.L."/>
        </authorList>
    </citation>
    <scope>NUCLEOTIDE SEQUENCE [LARGE SCALE GENOMIC DNA]</scope>
    <source>
        <strain evidence="2 3">Bp0003</strain>
    </source>
</reference>
<evidence type="ECO:0000313" key="3">
    <source>
        <dbReference type="Proteomes" id="UP000297910"/>
    </source>
</evidence>
<feature type="compositionally biased region" description="Basic and acidic residues" evidence="1">
    <location>
        <begin position="52"/>
        <end position="68"/>
    </location>
</feature>
<comment type="caution">
    <text evidence="2">The sequence shown here is derived from an EMBL/GenBank/DDBJ whole genome shotgun (WGS) entry which is preliminary data.</text>
</comment>
<feature type="compositionally biased region" description="Basic and acidic residues" evidence="1">
    <location>
        <begin position="16"/>
        <end position="34"/>
    </location>
</feature>
<protein>
    <submittedName>
        <fullName evidence="2">Uncharacterized protein</fullName>
    </submittedName>
</protein>
<dbReference type="EMBL" id="PQXI01000145">
    <property type="protein sequence ID" value="TGO23060.1"/>
    <property type="molecule type" value="Genomic_DNA"/>
</dbReference>